<dbReference type="PROSITE" id="PS51689">
    <property type="entry name" value="SAM_RNA_A_N6_MT"/>
    <property type="match status" value="1"/>
</dbReference>
<dbReference type="PANTHER" id="PTHR11727">
    <property type="entry name" value="DIMETHYLADENOSINE TRANSFERASE"/>
    <property type="match status" value="1"/>
</dbReference>
<comment type="subcellular location">
    <subcellularLocation>
        <location evidence="7">Cytoplasm</location>
    </subcellularLocation>
</comment>
<reference evidence="10 13" key="2">
    <citation type="submission" date="2018-08" db="EMBL/GenBank/DDBJ databases">
        <title>Genome sequencing of Cutibacterium acnes KCOM 1315.</title>
        <authorList>
            <person name="Kook J.-K."/>
            <person name="Park S.-N."/>
            <person name="Lim Y.K."/>
        </authorList>
    </citation>
    <scope>NUCLEOTIDE SEQUENCE [LARGE SCALE GENOMIC DNA]</scope>
    <source>
        <strain evidence="10 13">KCOM 1315</strain>
    </source>
</reference>
<reference evidence="11 12" key="1">
    <citation type="submission" date="2017-02" db="EMBL/GenBank/DDBJ databases">
        <title>Prevalence of linear plasmids in Cutibacterium acnes isolates obtained from cancerous prostatic tissue.</title>
        <authorList>
            <person name="Davidsson S."/>
            <person name="Bruggemann H."/>
        </authorList>
    </citation>
    <scope>NUCLEOTIDE SEQUENCE [LARGE SCALE GENOMIC DNA]</scope>
    <source>
        <strain evidence="11 12">11-78</strain>
    </source>
</reference>
<evidence type="ECO:0000256" key="6">
    <source>
        <dbReference type="ARBA" id="ARBA00022884"/>
    </source>
</evidence>
<feature type="binding site" evidence="7 8">
    <location>
        <position position="78"/>
    </location>
    <ligand>
        <name>S-adenosyl-L-methionine</name>
        <dbReference type="ChEBI" id="CHEBI:59789"/>
    </ligand>
</feature>
<keyword evidence="1 7" id="KW-0963">Cytoplasm</keyword>
<dbReference type="EMBL" id="CP031442">
    <property type="protein sequence ID" value="AXM06586.1"/>
    <property type="molecule type" value="Genomic_DNA"/>
</dbReference>
<dbReference type="HAMAP" id="MF_00607">
    <property type="entry name" value="16SrRNA_methyltr_A"/>
    <property type="match status" value="1"/>
</dbReference>
<organism evidence="11 12">
    <name type="scientific">Cutibacterium acnes</name>
    <name type="common">Propionibacterium acnes</name>
    <dbReference type="NCBI Taxonomy" id="1747"/>
    <lineage>
        <taxon>Bacteria</taxon>
        <taxon>Bacillati</taxon>
        <taxon>Actinomycetota</taxon>
        <taxon>Actinomycetes</taxon>
        <taxon>Propionibacteriales</taxon>
        <taxon>Propionibacteriaceae</taxon>
        <taxon>Cutibacterium</taxon>
    </lineage>
</organism>
<keyword evidence="3 7" id="KW-0489">Methyltransferase</keyword>
<dbReference type="RefSeq" id="WP_002516707.1">
    <property type="nucleotide sequence ID" value="NZ_AP019664.1"/>
</dbReference>
<dbReference type="InterPro" id="IPR011530">
    <property type="entry name" value="rRNA_adenine_dimethylase"/>
</dbReference>
<dbReference type="Proteomes" id="UP000226191">
    <property type="component" value="Unassembled WGS sequence"/>
</dbReference>
<keyword evidence="2 7" id="KW-0698">rRNA processing</keyword>
<gene>
    <name evidence="7" type="primary">rsmA</name>
    <name evidence="7" type="synonym">ksgA</name>
    <name evidence="11" type="ORF">B1B09_04050</name>
    <name evidence="10" type="ORF">DXN06_05075</name>
</gene>
<dbReference type="NCBIfam" id="TIGR00755">
    <property type="entry name" value="ksgA"/>
    <property type="match status" value="1"/>
</dbReference>
<evidence type="ECO:0000256" key="2">
    <source>
        <dbReference type="ARBA" id="ARBA00022552"/>
    </source>
</evidence>
<dbReference type="PANTHER" id="PTHR11727:SF7">
    <property type="entry name" value="DIMETHYLADENOSINE TRANSFERASE-RELATED"/>
    <property type="match status" value="1"/>
</dbReference>
<dbReference type="FunFam" id="3.40.50.150:FF:000023">
    <property type="entry name" value="Ribosomal RNA small subunit methyltransferase A"/>
    <property type="match status" value="1"/>
</dbReference>
<evidence type="ECO:0000313" key="12">
    <source>
        <dbReference type="Proteomes" id="UP000226191"/>
    </source>
</evidence>
<dbReference type="Pfam" id="PF00398">
    <property type="entry name" value="RrnaAD"/>
    <property type="match status" value="1"/>
</dbReference>
<dbReference type="InterPro" id="IPR020598">
    <property type="entry name" value="rRNA_Ade_methylase_Trfase_N"/>
</dbReference>
<feature type="binding site" evidence="7 8">
    <location>
        <position position="108"/>
    </location>
    <ligand>
        <name>S-adenosyl-L-methionine</name>
        <dbReference type="ChEBI" id="CHEBI:59789"/>
    </ligand>
</feature>
<feature type="binding site" evidence="7 8">
    <location>
        <position position="30"/>
    </location>
    <ligand>
        <name>S-adenosyl-L-methionine</name>
        <dbReference type="ChEBI" id="CHEBI:59789"/>
    </ligand>
</feature>
<dbReference type="SUPFAM" id="SSF53335">
    <property type="entry name" value="S-adenosyl-L-methionine-dependent methyltransferases"/>
    <property type="match status" value="1"/>
</dbReference>
<dbReference type="OMA" id="GMFQKEV"/>
<sequence length="298" mass="31273">MSETGLLNPASIRRIADQIGLRPTKTRGQNFVHDANTVRRIVSLAQVGAADRVIEVGPGLGSLTLGLLETGAEVVAIEIDEVLANQLPGTVAERMPGAAERLEVVLSDALDVKVIPGAEPTALVANLPYNVAVPVLLHMLAICPQWSTGVVMVQSEVADRLVAAPGSKIYGVPSAKLAWYAEAIRVGNVPPTVFWPVPNVDSGLVRITRRRPPHVDGRDPRVTRSQVFRVVDAAFASRRKMLRSALAGLCGGSMAASELITAAGIDPTARGEALDIGDLARVVEALAQAGALSDSGQV</sequence>
<evidence type="ECO:0000256" key="7">
    <source>
        <dbReference type="HAMAP-Rule" id="MF_00607"/>
    </source>
</evidence>
<comment type="function">
    <text evidence="7">Specifically dimethylates two adjacent adenosines (A1518 and A1519) in the loop of a conserved hairpin near the 3'-end of 16S rRNA in the 30S particle. May play a critical role in biogenesis of 30S subunits.</text>
</comment>
<dbReference type="GO" id="GO:0003723">
    <property type="term" value="F:RNA binding"/>
    <property type="evidence" value="ECO:0007669"/>
    <property type="project" value="UniProtKB-UniRule"/>
</dbReference>
<evidence type="ECO:0000256" key="1">
    <source>
        <dbReference type="ARBA" id="ARBA00022490"/>
    </source>
</evidence>
<dbReference type="EMBL" id="MVCE01000002">
    <property type="protein sequence ID" value="PGF34812.1"/>
    <property type="molecule type" value="Genomic_DNA"/>
</dbReference>
<feature type="binding site" evidence="7 8">
    <location>
        <position position="126"/>
    </location>
    <ligand>
        <name>S-adenosyl-L-methionine</name>
        <dbReference type="ChEBI" id="CHEBI:59789"/>
    </ligand>
</feature>
<keyword evidence="4 7" id="KW-0808">Transferase</keyword>
<dbReference type="Gene3D" id="3.40.50.150">
    <property type="entry name" value="Vaccinia Virus protein VP39"/>
    <property type="match status" value="1"/>
</dbReference>
<dbReference type="GO" id="GO:0005829">
    <property type="term" value="C:cytosol"/>
    <property type="evidence" value="ECO:0007669"/>
    <property type="project" value="TreeGrafter"/>
</dbReference>
<evidence type="ECO:0000256" key="4">
    <source>
        <dbReference type="ARBA" id="ARBA00022679"/>
    </source>
</evidence>
<evidence type="ECO:0000256" key="5">
    <source>
        <dbReference type="ARBA" id="ARBA00022691"/>
    </source>
</evidence>
<keyword evidence="5 7" id="KW-0949">S-adenosyl-L-methionine</keyword>
<dbReference type="Proteomes" id="UP000256621">
    <property type="component" value="Chromosome"/>
</dbReference>
<dbReference type="OrthoDB" id="9814755at2"/>
<evidence type="ECO:0000313" key="10">
    <source>
        <dbReference type="EMBL" id="AXM06586.1"/>
    </source>
</evidence>
<feature type="binding site" evidence="7 8">
    <location>
        <position position="57"/>
    </location>
    <ligand>
        <name>S-adenosyl-L-methionine</name>
        <dbReference type="ChEBI" id="CHEBI:59789"/>
    </ligand>
</feature>
<evidence type="ECO:0000313" key="13">
    <source>
        <dbReference type="Proteomes" id="UP000256621"/>
    </source>
</evidence>
<keyword evidence="6 7" id="KW-0694">RNA-binding</keyword>
<feature type="binding site" evidence="7 8">
    <location>
        <position position="32"/>
    </location>
    <ligand>
        <name>S-adenosyl-L-methionine</name>
        <dbReference type="ChEBI" id="CHEBI:59789"/>
    </ligand>
</feature>
<evidence type="ECO:0000313" key="11">
    <source>
        <dbReference type="EMBL" id="PGF34812.1"/>
    </source>
</evidence>
<dbReference type="Gene3D" id="1.10.8.100">
    <property type="entry name" value="Ribosomal RNA adenine dimethylase-like, domain 2"/>
    <property type="match status" value="1"/>
</dbReference>
<proteinExistence type="inferred from homology"/>
<evidence type="ECO:0000256" key="3">
    <source>
        <dbReference type="ARBA" id="ARBA00022603"/>
    </source>
</evidence>
<dbReference type="GO" id="GO:0052908">
    <property type="term" value="F:16S rRNA (adenine(1518)-N(6)/adenine(1519)-N(6))-dimethyltransferase activity"/>
    <property type="evidence" value="ECO:0007669"/>
    <property type="project" value="UniProtKB-EC"/>
</dbReference>
<dbReference type="InterPro" id="IPR029063">
    <property type="entry name" value="SAM-dependent_MTases_sf"/>
</dbReference>
<evidence type="ECO:0000259" key="9">
    <source>
        <dbReference type="SMART" id="SM00650"/>
    </source>
</evidence>
<dbReference type="PROSITE" id="PS01131">
    <property type="entry name" value="RRNA_A_DIMETH"/>
    <property type="match status" value="1"/>
</dbReference>
<feature type="domain" description="Ribosomal RNA adenine methylase transferase N-terminal" evidence="9">
    <location>
        <begin position="37"/>
        <end position="211"/>
    </location>
</feature>
<evidence type="ECO:0000256" key="8">
    <source>
        <dbReference type="PROSITE-ProRule" id="PRU01026"/>
    </source>
</evidence>
<dbReference type="SMR" id="A0A2B7I0M9"/>
<dbReference type="InterPro" id="IPR020596">
    <property type="entry name" value="rRNA_Ade_Mease_Trfase_CS"/>
</dbReference>
<dbReference type="SMART" id="SM00650">
    <property type="entry name" value="rADc"/>
    <property type="match status" value="1"/>
</dbReference>
<dbReference type="GeneID" id="92856508"/>
<dbReference type="EC" id="2.1.1.182" evidence="7"/>
<name>A0A2B7I0M9_CUTAC</name>
<comment type="similarity">
    <text evidence="7">Belongs to the class I-like SAM-binding methyltransferase superfamily. rRNA adenine N(6)-methyltransferase family. RsmA subfamily.</text>
</comment>
<protein>
    <recommendedName>
        <fullName evidence="7">Ribosomal RNA small subunit methyltransferase A</fullName>
        <ecNumber evidence="7">2.1.1.182</ecNumber>
    </recommendedName>
    <alternativeName>
        <fullName evidence="7">16S rRNA (adenine(1518)-N(6)/adenine(1519)-N(6))-dimethyltransferase</fullName>
    </alternativeName>
    <alternativeName>
        <fullName evidence="7">16S rRNA dimethyladenosine transferase</fullName>
    </alternativeName>
    <alternativeName>
        <fullName evidence="7">16S rRNA dimethylase</fullName>
    </alternativeName>
    <alternativeName>
        <fullName evidence="7">S-adenosylmethionine-6-N', N'-adenosyl(rRNA) dimethyltransferase</fullName>
    </alternativeName>
</protein>
<dbReference type="InterPro" id="IPR001737">
    <property type="entry name" value="KsgA/Erm"/>
</dbReference>
<accession>A0A2B7I0M9</accession>
<comment type="catalytic activity">
    <reaction evidence="7">
        <text>adenosine(1518)/adenosine(1519) in 16S rRNA + 4 S-adenosyl-L-methionine = N(6)-dimethyladenosine(1518)/N(6)-dimethyladenosine(1519) in 16S rRNA + 4 S-adenosyl-L-homocysteine + 4 H(+)</text>
        <dbReference type="Rhea" id="RHEA:19609"/>
        <dbReference type="Rhea" id="RHEA-COMP:10232"/>
        <dbReference type="Rhea" id="RHEA-COMP:10233"/>
        <dbReference type="ChEBI" id="CHEBI:15378"/>
        <dbReference type="ChEBI" id="CHEBI:57856"/>
        <dbReference type="ChEBI" id="CHEBI:59789"/>
        <dbReference type="ChEBI" id="CHEBI:74411"/>
        <dbReference type="ChEBI" id="CHEBI:74493"/>
        <dbReference type="EC" id="2.1.1.182"/>
    </reaction>
</comment>
<dbReference type="InterPro" id="IPR023165">
    <property type="entry name" value="rRNA_Ade_diMease-like_C"/>
</dbReference>
<dbReference type="AlphaFoldDB" id="A0A2B7I0M9"/>